<dbReference type="Pfam" id="PF10003">
    <property type="entry name" value="DUF2244"/>
    <property type="match status" value="1"/>
</dbReference>
<protein>
    <submittedName>
        <fullName evidence="2">DUF2244 domain-containing protein</fullName>
    </submittedName>
</protein>
<keyword evidence="1" id="KW-1133">Transmembrane helix</keyword>
<dbReference type="Proteomes" id="UP001205601">
    <property type="component" value="Unassembled WGS sequence"/>
</dbReference>
<evidence type="ECO:0000256" key="1">
    <source>
        <dbReference type="SAM" id="Phobius"/>
    </source>
</evidence>
<dbReference type="EMBL" id="JAOCQF010000002">
    <property type="protein sequence ID" value="MCT8330525.1"/>
    <property type="molecule type" value="Genomic_DNA"/>
</dbReference>
<organism evidence="2 3">
    <name type="scientific">Albidovulum sediminis</name>
    <dbReference type="NCBI Taxonomy" id="3066345"/>
    <lineage>
        <taxon>Bacteria</taxon>
        <taxon>Pseudomonadati</taxon>
        <taxon>Pseudomonadota</taxon>
        <taxon>Alphaproteobacteria</taxon>
        <taxon>Rhodobacterales</taxon>
        <taxon>Paracoccaceae</taxon>
        <taxon>Albidovulum</taxon>
    </lineage>
</organism>
<keyword evidence="1" id="KW-0812">Transmembrane</keyword>
<proteinExistence type="predicted"/>
<evidence type="ECO:0000313" key="2">
    <source>
        <dbReference type="EMBL" id="MCT8330525.1"/>
    </source>
</evidence>
<evidence type="ECO:0000313" key="3">
    <source>
        <dbReference type="Proteomes" id="UP001205601"/>
    </source>
</evidence>
<comment type="caution">
    <text evidence="2">The sequence shown here is derived from an EMBL/GenBank/DDBJ whole genome shotgun (WGS) entry which is preliminary data.</text>
</comment>
<dbReference type="RefSeq" id="WP_261496385.1">
    <property type="nucleotide sequence ID" value="NZ_JAOCQF010000002.1"/>
</dbReference>
<dbReference type="InterPro" id="IPR019253">
    <property type="entry name" value="DUF2244_TM"/>
</dbReference>
<sequence length="167" mass="18701">MPYEWTRSEASADHPSELRLWPYRSLGPRGFAAFIGATATMLAVPLFAVLGTAVLWGLLPFVVAAVAGMWWALRRSWRDARLTEVLTLGEDRISIRRDEPDGTRRSWDANPYWTSVHLKPAGGPVAQYLTLSGGGREVELGAFLAPEERVALADDLKDRLRRLRQSR</sequence>
<keyword evidence="3" id="KW-1185">Reference proteome</keyword>
<accession>A0ABT2NP85</accession>
<feature type="transmembrane region" description="Helical" evidence="1">
    <location>
        <begin position="54"/>
        <end position="73"/>
    </location>
</feature>
<gene>
    <name evidence="2" type="ORF">N5I32_13450</name>
</gene>
<keyword evidence="1" id="KW-0472">Membrane</keyword>
<reference evidence="3" key="1">
    <citation type="submission" date="2023-07" db="EMBL/GenBank/DDBJ databases">
        <title>Defluviimonas sediminis sp. nov., isolated from mangrove sediment.</title>
        <authorList>
            <person name="Liu L."/>
            <person name="Li J."/>
            <person name="Huang Y."/>
            <person name="Pan J."/>
            <person name="Li M."/>
        </authorList>
    </citation>
    <scope>NUCLEOTIDE SEQUENCE [LARGE SCALE GENOMIC DNA]</scope>
    <source>
        <strain evidence="3">FT324</strain>
    </source>
</reference>
<name>A0ABT2NP85_9RHOB</name>
<feature type="transmembrane region" description="Helical" evidence="1">
    <location>
        <begin position="30"/>
        <end position="48"/>
    </location>
</feature>